<evidence type="ECO:0000313" key="2">
    <source>
        <dbReference type="EMBL" id="MFD1094338.1"/>
    </source>
</evidence>
<dbReference type="SUPFAM" id="SSF82185">
    <property type="entry name" value="Histone H3 K4-specific methyltransferase SET7/9 N-terminal domain"/>
    <property type="match status" value="1"/>
</dbReference>
<feature type="chain" id="PRO_5046243520" evidence="1">
    <location>
        <begin position="22"/>
        <end position="121"/>
    </location>
</feature>
<accession>A0ABW3NL27</accession>
<dbReference type="InterPro" id="IPR011652">
    <property type="entry name" value="MORN_2"/>
</dbReference>
<evidence type="ECO:0000256" key="1">
    <source>
        <dbReference type="SAM" id="SignalP"/>
    </source>
</evidence>
<gene>
    <name evidence="2" type="ORF">ACFQ3Q_01130</name>
</gene>
<keyword evidence="1" id="KW-0732">Signal</keyword>
<keyword evidence="3" id="KW-1185">Reference proteome</keyword>
<protein>
    <submittedName>
        <fullName evidence="2">Toxin-antitoxin system YwqK family antitoxin</fullName>
    </submittedName>
</protein>
<reference evidence="3" key="1">
    <citation type="journal article" date="2019" name="Int. J. Syst. Evol. Microbiol.">
        <title>The Global Catalogue of Microorganisms (GCM) 10K type strain sequencing project: providing services to taxonomists for standard genome sequencing and annotation.</title>
        <authorList>
            <consortium name="The Broad Institute Genomics Platform"/>
            <consortium name="The Broad Institute Genome Sequencing Center for Infectious Disease"/>
            <person name="Wu L."/>
            <person name="Ma J."/>
        </authorList>
    </citation>
    <scope>NUCLEOTIDE SEQUENCE [LARGE SCALE GENOMIC DNA]</scope>
    <source>
        <strain evidence="3">CCUG 64793</strain>
    </source>
</reference>
<name>A0ABW3NL27_9FLAO</name>
<dbReference type="Gene3D" id="2.20.110.10">
    <property type="entry name" value="Histone H3 K4-specific methyltransferase SET7/9 N-terminal domain"/>
    <property type="match status" value="1"/>
</dbReference>
<dbReference type="Pfam" id="PF07661">
    <property type="entry name" value="MORN_2"/>
    <property type="match status" value="2"/>
</dbReference>
<dbReference type="Proteomes" id="UP001597131">
    <property type="component" value="Unassembled WGS sequence"/>
</dbReference>
<dbReference type="EMBL" id="JBHTLI010000001">
    <property type="protein sequence ID" value="MFD1094338.1"/>
    <property type="molecule type" value="Genomic_DNA"/>
</dbReference>
<organism evidence="2 3">
    <name type="scientific">Salegentibacter chungangensis</name>
    <dbReference type="NCBI Taxonomy" id="1335724"/>
    <lineage>
        <taxon>Bacteria</taxon>
        <taxon>Pseudomonadati</taxon>
        <taxon>Bacteroidota</taxon>
        <taxon>Flavobacteriia</taxon>
        <taxon>Flavobacteriales</taxon>
        <taxon>Flavobacteriaceae</taxon>
        <taxon>Salegentibacter</taxon>
    </lineage>
</organism>
<dbReference type="RefSeq" id="WP_380742096.1">
    <property type="nucleotide sequence ID" value="NZ_JBHTLI010000001.1"/>
</dbReference>
<comment type="caution">
    <text evidence="2">The sequence shown here is derived from an EMBL/GenBank/DDBJ whole genome shotgun (WGS) entry which is preliminary data.</text>
</comment>
<sequence>MNMMRTLLVVVTLILSGTAIAQNEAKEPGFEKQGDLIKATFYYENGNIRQEGTYKDGKLHGKWISYDEEGSKRAIAQYDHGKKTGKWFFWSGDTLREVTYENSRVASVNNRLIEGSRLSKQ</sequence>
<feature type="signal peptide" evidence="1">
    <location>
        <begin position="1"/>
        <end position="21"/>
    </location>
</feature>
<evidence type="ECO:0000313" key="3">
    <source>
        <dbReference type="Proteomes" id="UP001597131"/>
    </source>
</evidence>
<proteinExistence type="predicted"/>